<keyword evidence="6" id="KW-0472">Membrane</keyword>
<evidence type="ECO:0000256" key="1">
    <source>
        <dbReference type="ARBA" id="ARBA00004429"/>
    </source>
</evidence>
<reference evidence="10 11" key="5">
    <citation type="journal article" date="2010" name="Appl. Environ. Microbiol.">
        <title>phrR-like gene praR of Azorhizobium caulinodans ORS571 is essential for symbiosis with Sesbania rostrata and is involved in expression of reb genes.</title>
        <authorList>
            <person name="Akiba N."/>
            <person name="Aono T."/>
            <person name="Toyazaki H."/>
            <person name="Sato S."/>
            <person name="Oyaizu H."/>
        </authorList>
    </citation>
    <scope>NUCLEOTIDE SEQUENCE [LARGE SCALE GENOMIC DNA]</scope>
    <source>
        <strain evidence="11">ATCC 43989 / DSM 5975 / JCM 20966 / LMG 6465 / NBRC 14845 / NCIMB 13405 / ORS 571</strain>
    </source>
</reference>
<keyword evidence="6" id="KW-0812">Transmembrane</keyword>
<reference evidence="10 11" key="4">
    <citation type="journal article" date="2009" name="Appl. Environ. Microbiol.">
        <title>Comparative genome-wide transcriptional profiling of Azorhizobium caulinodans ORS571 grown under free-living and symbiotic conditions.</title>
        <authorList>
            <person name="Tsukada S."/>
            <person name="Aono T."/>
            <person name="Akiba N."/>
            <person name="Lee KB."/>
            <person name="Liu CT."/>
            <person name="Toyazaki H."/>
            <person name="Oyaizu H."/>
        </authorList>
    </citation>
    <scope>NUCLEOTIDE SEQUENCE [LARGE SCALE GENOMIC DNA]</scope>
    <source>
        <strain evidence="11">ATCC 43989 / DSM 5975 / JCM 20966 / LMG 6465 / NBRC 14845 / NCIMB 13405 / ORS 571</strain>
    </source>
</reference>
<dbReference type="Gene3D" id="1.10.8.500">
    <property type="entry name" value="HAMP domain in histidine kinase"/>
    <property type="match status" value="1"/>
</dbReference>
<reference evidence="11" key="2">
    <citation type="submission" date="2007-04" db="EMBL/GenBank/DDBJ databases">
        <title>Complete genome sequence of the nitrogen-fixing bacterium Azorhizobium caulinodans ORS571.</title>
        <authorList>
            <person name="Lee K.B."/>
            <person name="Backer P.D."/>
            <person name="Aono T."/>
            <person name="Liu C.T."/>
            <person name="Suzuki S."/>
            <person name="Suzuki T."/>
            <person name="Kaneko T."/>
            <person name="Yamada M."/>
            <person name="Tabata S."/>
            <person name="Kupfer D.M."/>
            <person name="Najar F.Z."/>
            <person name="Wiley G.B."/>
            <person name="Roe B."/>
            <person name="Binnewies T."/>
            <person name="Ussery D."/>
            <person name="Vereecke D."/>
            <person name="Gevers D."/>
            <person name="Holsters M."/>
            <person name="Oyaizu H."/>
        </authorList>
    </citation>
    <scope>NUCLEOTIDE SEQUENCE [LARGE SCALE GENOMIC DNA]</scope>
    <source>
        <strain evidence="11">ATCC 43989 / DSM 5975 / JCM 20966 / LMG 6465 / NBRC 14845 / NCIMB 13405 / ORS 571</strain>
    </source>
</reference>
<dbReference type="InterPro" id="IPR000727">
    <property type="entry name" value="T_SNARE_dom"/>
</dbReference>
<dbReference type="PROSITE" id="PS50885">
    <property type="entry name" value="HAMP"/>
    <property type="match status" value="1"/>
</dbReference>
<reference evidence="10 11" key="3">
    <citation type="journal article" date="2008" name="BMC Genomics">
        <title>The genome of the versatile nitrogen fixer Azorhizobium caulinodans ORS571.</title>
        <authorList>
            <person name="Lee KB."/>
            <person name="Backer P.D."/>
            <person name="Aono T."/>
            <person name="Liu CT."/>
            <person name="Suzuki S."/>
            <person name="Suzuki T."/>
            <person name="Kaneko T."/>
            <person name="Yamada M."/>
            <person name="Tabata S."/>
            <person name="Kupfer D.M."/>
            <person name="Najar F.Z."/>
            <person name="Wiley G.B."/>
            <person name="Roe B."/>
            <person name="Binnewies T.T."/>
            <person name="Ussery D.W."/>
            <person name="D'Haeze W."/>
            <person name="Herder J.D."/>
            <person name="Gevers D."/>
            <person name="Vereecke D."/>
            <person name="Holsters M."/>
            <person name="Oyaizu H."/>
        </authorList>
    </citation>
    <scope>NUCLEOTIDE SEQUENCE [LARGE SCALE GENOMIC DNA]</scope>
    <source>
        <strain evidence="11">ATCC 43989 / DSM 5975 / JCM 20966 / LMG 6465 / NBRC 14845 / NCIMB 13405 / ORS 571</strain>
    </source>
</reference>
<dbReference type="KEGG" id="azc:AZC_3714"/>
<evidence type="ECO:0000256" key="5">
    <source>
        <dbReference type="PROSITE-ProRule" id="PRU00284"/>
    </source>
</evidence>
<keyword evidence="2" id="KW-0997">Cell inner membrane</keyword>
<dbReference type="RefSeq" id="WP_012172237.1">
    <property type="nucleotide sequence ID" value="NC_009937.1"/>
</dbReference>
<dbReference type="SMART" id="SM00283">
    <property type="entry name" value="MA"/>
    <property type="match status" value="1"/>
</dbReference>
<dbReference type="SMART" id="SM00304">
    <property type="entry name" value="HAMP"/>
    <property type="match status" value="1"/>
</dbReference>
<keyword evidence="3 5" id="KW-0807">Transducer</keyword>
<dbReference type="PANTHER" id="PTHR32089">
    <property type="entry name" value="METHYL-ACCEPTING CHEMOTAXIS PROTEIN MCPB"/>
    <property type="match status" value="1"/>
</dbReference>
<evidence type="ECO:0000259" key="7">
    <source>
        <dbReference type="PROSITE" id="PS50111"/>
    </source>
</evidence>
<organism evidence="10 11">
    <name type="scientific">Azorhizobium caulinodans (strain ATCC 43989 / DSM 5975 / JCM 20966 / LMG 6465 / NBRC 14845 / NCIMB 13405 / ORS 571)</name>
    <dbReference type="NCBI Taxonomy" id="438753"/>
    <lineage>
        <taxon>Bacteria</taxon>
        <taxon>Pseudomonadati</taxon>
        <taxon>Pseudomonadota</taxon>
        <taxon>Alphaproteobacteria</taxon>
        <taxon>Hyphomicrobiales</taxon>
        <taxon>Xanthobacteraceae</taxon>
        <taxon>Azorhizobium</taxon>
    </lineage>
</organism>
<dbReference type="PROSITE" id="PS50111">
    <property type="entry name" value="CHEMOTAXIS_TRANSDUC_2"/>
    <property type="match status" value="1"/>
</dbReference>
<dbReference type="Proteomes" id="UP000000270">
    <property type="component" value="Chromosome"/>
</dbReference>
<dbReference type="GO" id="GO:0016301">
    <property type="term" value="F:kinase activity"/>
    <property type="evidence" value="ECO:0007669"/>
    <property type="project" value="UniProtKB-KW"/>
</dbReference>
<dbReference type="InterPro" id="IPR004089">
    <property type="entry name" value="MCPsignal_dom"/>
</dbReference>
<evidence type="ECO:0000259" key="9">
    <source>
        <dbReference type="PROSITE" id="PS50885"/>
    </source>
</evidence>
<evidence type="ECO:0000256" key="6">
    <source>
        <dbReference type="SAM" id="Phobius"/>
    </source>
</evidence>
<dbReference type="Pfam" id="PF00015">
    <property type="entry name" value="MCPsignal"/>
    <property type="match status" value="1"/>
</dbReference>
<dbReference type="SUPFAM" id="SSF58104">
    <property type="entry name" value="Methyl-accepting chemotaxis protein (MCP) signaling domain"/>
    <property type="match status" value="1"/>
</dbReference>
<feature type="domain" description="Methyl-accepting transducer" evidence="7">
    <location>
        <begin position="443"/>
        <end position="679"/>
    </location>
</feature>
<evidence type="ECO:0000256" key="3">
    <source>
        <dbReference type="ARBA" id="ARBA00023224"/>
    </source>
</evidence>
<dbReference type="Gene3D" id="1.10.287.950">
    <property type="entry name" value="Methyl-accepting chemotaxis protein"/>
    <property type="match status" value="1"/>
</dbReference>
<comment type="similarity">
    <text evidence="4">Belongs to the methyl-accepting chemotaxis (MCP) protein family.</text>
</comment>
<dbReference type="AlphaFoldDB" id="A8IN77"/>
<gene>
    <name evidence="10" type="ordered locus">AZC_3714</name>
</gene>
<feature type="domain" description="HAMP" evidence="9">
    <location>
        <begin position="349"/>
        <end position="402"/>
    </location>
</feature>
<reference evidence="10 11" key="6">
    <citation type="journal article" date="2011" name="Appl. Environ. Microbiol.">
        <title>Involvement of the azorhizobial chromosome partition gene (parA) in the onset of bacteroid differentiation during Sesbania rostrata stem nodule development.</title>
        <authorList>
            <person name="Liu CT."/>
            <person name="Lee KB."/>
            <person name="Wang YS."/>
            <person name="Peng MH."/>
            <person name="Lee KT."/>
            <person name="Suzuki S."/>
            <person name="Suzuki T."/>
            <person name="Oyaizu H."/>
        </authorList>
    </citation>
    <scope>NUCLEOTIDE SEQUENCE [LARGE SCALE GENOMIC DNA]</scope>
    <source>
        <strain evidence="11">ATCC 43989 / DSM 5975 / JCM 20966 / LMG 6465 / NBRC 14845 / NCIMB 13405 / ORS 571</strain>
    </source>
</reference>
<reference evidence="10 11" key="1">
    <citation type="journal article" date="2007" name="Appl. Environ. Microbiol.">
        <title>Rhizobial factors required for stem nodule maturation and maintenance in Sesbania rostrata-Azorhizobium caulinodans ORS571 symbiosis.</title>
        <authorList>
            <person name="Suzuki S."/>
            <person name="Aono T."/>
            <person name="Lee KB."/>
            <person name="Suzuki T."/>
            <person name="Liu CT."/>
            <person name="Miwa H."/>
            <person name="Wakao S."/>
            <person name="Iki T."/>
            <person name="Oyaizu H."/>
        </authorList>
    </citation>
    <scope>NUCLEOTIDE SEQUENCE [LARGE SCALE GENOMIC DNA]</scope>
    <source>
        <strain evidence="11">ATCC 43989 / DSM 5975 / JCM 20966 / LMG 6465 / NBRC 14845 / NCIMB 13405 / ORS 571</strain>
    </source>
</reference>
<accession>A8IN77</accession>
<dbReference type="eggNOG" id="COG0840">
    <property type="taxonomic scope" value="Bacteria"/>
</dbReference>
<dbReference type="PROSITE" id="PS50192">
    <property type="entry name" value="T_SNARE"/>
    <property type="match status" value="1"/>
</dbReference>
<evidence type="ECO:0000313" key="11">
    <source>
        <dbReference type="Proteomes" id="UP000000270"/>
    </source>
</evidence>
<keyword evidence="11" id="KW-1185">Reference proteome</keyword>
<protein>
    <submittedName>
        <fullName evidence="10">Putative histidine kinase</fullName>
    </submittedName>
</protein>
<dbReference type="eggNOG" id="COG5000">
    <property type="taxonomic scope" value="Bacteria"/>
</dbReference>
<feature type="domain" description="T-SNARE coiled-coil homology" evidence="8">
    <location>
        <begin position="595"/>
        <end position="657"/>
    </location>
</feature>
<keyword evidence="10" id="KW-0808">Transferase</keyword>
<dbReference type="Pfam" id="PF00672">
    <property type="entry name" value="HAMP"/>
    <property type="match status" value="1"/>
</dbReference>
<dbReference type="EMBL" id="AP009384">
    <property type="protein sequence ID" value="BAF89712.1"/>
    <property type="molecule type" value="Genomic_DNA"/>
</dbReference>
<keyword evidence="6" id="KW-1133">Transmembrane helix</keyword>
<dbReference type="CDD" id="cd06225">
    <property type="entry name" value="HAMP"/>
    <property type="match status" value="1"/>
</dbReference>
<keyword evidence="10" id="KW-0418">Kinase</keyword>
<keyword evidence="2" id="KW-1003">Cell membrane</keyword>
<evidence type="ECO:0000256" key="2">
    <source>
        <dbReference type="ARBA" id="ARBA00022519"/>
    </source>
</evidence>
<evidence type="ECO:0000256" key="4">
    <source>
        <dbReference type="ARBA" id="ARBA00029447"/>
    </source>
</evidence>
<dbReference type="InterPro" id="IPR003660">
    <property type="entry name" value="HAMP_dom"/>
</dbReference>
<dbReference type="HOGENOM" id="CLU_000445_107_27_5"/>
<evidence type="ECO:0000259" key="8">
    <source>
        <dbReference type="PROSITE" id="PS50192"/>
    </source>
</evidence>
<name>A8IN77_AZOC5</name>
<proteinExistence type="inferred from homology"/>
<dbReference type="GO" id="GO:0005886">
    <property type="term" value="C:plasma membrane"/>
    <property type="evidence" value="ECO:0007669"/>
    <property type="project" value="UniProtKB-SubCell"/>
</dbReference>
<dbReference type="STRING" id="438753.AZC_3714"/>
<evidence type="ECO:0000313" key="10">
    <source>
        <dbReference type="EMBL" id="BAF89712.1"/>
    </source>
</evidence>
<sequence length="699" mass="73912">MRLTIKTTLISLFCLISLIVAILCAVALRTAYKAYVSAGQATTLAHIDRNLYDGLANFRFERGEAGIALALASDKNQRNVANIASRREKVTPALEAALVAFRTYPFMDAKMAALIKDLQGQFETVKGLRRQVDDQLALAPERRDGSVGQRFAADGGKLLDTLERLSTEVEADIRSLDPTLSQLILARAMGWATRTYTGISTLLINAAVAQDRPLTAEETKSLFANDAKADVAWGAVVEIAMADNAPPALRKAAQTAQDFYFAGTFKTLRDGIVNRITRGEKSGVSLPDWRQPIEIGLANFADVAGVAVNSLADIADANEDTARTTALIYAVVLLVSLALAGAGLAVVVGRVVRPISHLTAVMEDVAGGHLEVEVPGTARHDEIGAMAKTLLIFKESLLRNRQMEREAEENRRATEAQRRAAMLDLAARFETAVGGIIGQVASSSGVLLQTAQSMSRAAEQTSTRSTAVAAAAEEASTNVIMVASSAEELGASVEEISRQVMQSSQMSSSAVAEADRTGAVMRELAQAAARIGAVVELINTIASQTNLLALNATIEAARAGDAGKGFAVVASEVKELANQTGKATEEIAAQVNAIQSTTQEAVKVIESVGQQIRSMSDVATGISAAVEEQGIATREIVRNVDQAATGTNSVTGHITDVARTAQETGAAAHEVLSASSALSDQAKQLEVEMRRFLETVRAA</sequence>
<dbReference type="PANTHER" id="PTHR32089:SF112">
    <property type="entry name" value="LYSOZYME-LIKE PROTEIN-RELATED"/>
    <property type="match status" value="1"/>
</dbReference>
<feature type="transmembrane region" description="Helical" evidence="6">
    <location>
        <begin position="326"/>
        <end position="348"/>
    </location>
</feature>
<dbReference type="GO" id="GO:0007165">
    <property type="term" value="P:signal transduction"/>
    <property type="evidence" value="ECO:0007669"/>
    <property type="project" value="UniProtKB-KW"/>
</dbReference>
<comment type="subcellular location">
    <subcellularLocation>
        <location evidence="1">Cell inner membrane</location>
        <topology evidence="1">Multi-pass membrane protein</topology>
    </subcellularLocation>
</comment>